<dbReference type="OrthoDB" id="1439867at2"/>
<reference evidence="2 3" key="1">
    <citation type="submission" date="2017-04" db="EMBL/GenBank/DDBJ databases">
        <title>Complete genome sequence of Flavobacterium kingsejong AJ004.</title>
        <authorList>
            <person name="Lee P.C."/>
        </authorList>
    </citation>
    <scope>NUCLEOTIDE SEQUENCE [LARGE SCALE GENOMIC DNA]</scope>
    <source>
        <strain evidence="2 3">AJ004</strain>
    </source>
</reference>
<keyword evidence="1" id="KW-0472">Membrane</keyword>
<dbReference type="KEGG" id="fki:FK004_04695"/>
<feature type="transmembrane region" description="Helical" evidence="1">
    <location>
        <begin position="74"/>
        <end position="90"/>
    </location>
</feature>
<proteinExistence type="predicted"/>
<feature type="transmembrane region" description="Helical" evidence="1">
    <location>
        <begin position="42"/>
        <end position="62"/>
    </location>
</feature>
<organism evidence="2 3">
    <name type="scientific">Flavobacterium kingsejongi</name>
    <dbReference type="NCBI Taxonomy" id="1678728"/>
    <lineage>
        <taxon>Bacteria</taxon>
        <taxon>Pseudomonadati</taxon>
        <taxon>Bacteroidota</taxon>
        <taxon>Flavobacteriia</taxon>
        <taxon>Flavobacteriales</taxon>
        <taxon>Flavobacteriaceae</taxon>
        <taxon>Flavobacterium</taxon>
    </lineage>
</organism>
<feature type="transmembrane region" description="Helical" evidence="1">
    <location>
        <begin position="210"/>
        <end position="228"/>
    </location>
</feature>
<feature type="transmembrane region" description="Helical" evidence="1">
    <location>
        <begin position="12"/>
        <end position="30"/>
    </location>
</feature>
<feature type="transmembrane region" description="Helical" evidence="1">
    <location>
        <begin position="128"/>
        <end position="155"/>
    </location>
</feature>
<keyword evidence="3" id="KW-1185">Reference proteome</keyword>
<gene>
    <name evidence="2" type="ORF">FK004_04695</name>
</gene>
<evidence type="ECO:0008006" key="4">
    <source>
        <dbReference type="Google" id="ProtNLM"/>
    </source>
</evidence>
<dbReference type="RefSeq" id="WP_108736210.1">
    <property type="nucleotide sequence ID" value="NZ_CP020919.1"/>
</dbReference>
<name>A0A2S1LLD1_9FLAO</name>
<dbReference type="Proteomes" id="UP000244677">
    <property type="component" value="Chromosome"/>
</dbReference>
<evidence type="ECO:0000313" key="2">
    <source>
        <dbReference type="EMBL" id="AWG24573.1"/>
    </source>
</evidence>
<dbReference type="EMBL" id="CP020919">
    <property type="protein sequence ID" value="AWG24573.1"/>
    <property type="molecule type" value="Genomic_DNA"/>
</dbReference>
<dbReference type="InterPro" id="IPR045625">
    <property type="entry name" value="DUF6427"/>
</dbReference>
<feature type="transmembrane region" description="Helical" evidence="1">
    <location>
        <begin position="161"/>
        <end position="182"/>
    </location>
</feature>
<accession>A0A2S1LLD1</accession>
<dbReference type="Pfam" id="PF19992">
    <property type="entry name" value="DUF6427"/>
    <property type="match status" value="1"/>
</dbReference>
<keyword evidence="1" id="KW-0812">Transmembrane</keyword>
<dbReference type="AlphaFoldDB" id="A0A2S1LLD1"/>
<feature type="transmembrane region" description="Helical" evidence="1">
    <location>
        <begin position="287"/>
        <end position="306"/>
    </location>
</feature>
<keyword evidence="1" id="KW-1133">Transmembrane helix</keyword>
<evidence type="ECO:0000313" key="3">
    <source>
        <dbReference type="Proteomes" id="UP000244677"/>
    </source>
</evidence>
<protein>
    <recommendedName>
        <fullName evidence="4">Beta-carotene 15,15'-monooxygenase</fullName>
    </recommendedName>
</protein>
<feature type="transmembrane region" description="Helical" evidence="1">
    <location>
        <begin position="240"/>
        <end position="257"/>
    </location>
</feature>
<sequence>MITSVFSKSKPVNYILITSLLVLCFFLYQLARPEWMESGRGIAEKTVILLVLVASLFMVNFITKKNGLSKDNSFAFFLFFIFLILFPKILNDTNIVLSNFFILLSLRRMVSLQSLVTPKEKIFDASLWIFIAALFHFWSILFIILVFISIIFHVAGDYRNWIIPFIAFFAVFTIYILAGLVFDKTLITGLFHKAVFDFDLNYFKNSFHNIALGLYVVLAALFLLGQIFSLPNKPLNLHASYKKFIFFFIIGVVIFLISPNKSNSLLAFTFAPLCVMGANFIELLHKYWMKETVIGIVLLLTIFTFISQL</sequence>
<feature type="transmembrane region" description="Helical" evidence="1">
    <location>
        <begin position="264"/>
        <end position="281"/>
    </location>
</feature>
<evidence type="ECO:0000256" key="1">
    <source>
        <dbReference type="SAM" id="Phobius"/>
    </source>
</evidence>